<proteinExistence type="predicted"/>
<organism evidence="2 3">
    <name type="scientific">Pleurodeles waltl</name>
    <name type="common">Iberian ribbed newt</name>
    <dbReference type="NCBI Taxonomy" id="8319"/>
    <lineage>
        <taxon>Eukaryota</taxon>
        <taxon>Metazoa</taxon>
        <taxon>Chordata</taxon>
        <taxon>Craniata</taxon>
        <taxon>Vertebrata</taxon>
        <taxon>Euteleostomi</taxon>
        <taxon>Amphibia</taxon>
        <taxon>Batrachia</taxon>
        <taxon>Caudata</taxon>
        <taxon>Salamandroidea</taxon>
        <taxon>Salamandridae</taxon>
        <taxon>Pleurodelinae</taxon>
        <taxon>Pleurodeles</taxon>
    </lineage>
</organism>
<evidence type="ECO:0000313" key="2">
    <source>
        <dbReference type="EMBL" id="KAJ1215880.1"/>
    </source>
</evidence>
<sequence length="66" mass="6839">MLLTPAVPIELRETCGPEDGGGGGPRDSELGRAARYSLRRKSGIRLGPTVVKSNSGEMDGKVGLAT</sequence>
<evidence type="ECO:0000256" key="1">
    <source>
        <dbReference type="SAM" id="MobiDB-lite"/>
    </source>
</evidence>
<dbReference type="EMBL" id="JANPWB010000001">
    <property type="protein sequence ID" value="KAJ1215880.1"/>
    <property type="molecule type" value="Genomic_DNA"/>
</dbReference>
<evidence type="ECO:0000313" key="3">
    <source>
        <dbReference type="Proteomes" id="UP001066276"/>
    </source>
</evidence>
<feature type="region of interest" description="Disordered" evidence="1">
    <location>
        <begin position="1"/>
        <end position="31"/>
    </location>
</feature>
<reference evidence="2" key="1">
    <citation type="journal article" date="2022" name="bioRxiv">
        <title>Sequencing and chromosome-scale assembly of the giantPleurodeles waltlgenome.</title>
        <authorList>
            <person name="Brown T."/>
            <person name="Elewa A."/>
            <person name="Iarovenko S."/>
            <person name="Subramanian E."/>
            <person name="Araus A.J."/>
            <person name="Petzold A."/>
            <person name="Susuki M."/>
            <person name="Suzuki K.-i.T."/>
            <person name="Hayashi T."/>
            <person name="Toyoda A."/>
            <person name="Oliveira C."/>
            <person name="Osipova E."/>
            <person name="Leigh N.D."/>
            <person name="Simon A."/>
            <person name="Yun M.H."/>
        </authorList>
    </citation>
    <scope>NUCLEOTIDE SEQUENCE</scope>
    <source>
        <strain evidence="2">20211129_DDA</strain>
        <tissue evidence="2">Liver</tissue>
    </source>
</reference>
<name>A0AAV7WUY9_PLEWA</name>
<dbReference type="AlphaFoldDB" id="A0AAV7WUY9"/>
<dbReference type="Proteomes" id="UP001066276">
    <property type="component" value="Chromosome 1_1"/>
</dbReference>
<gene>
    <name evidence="2" type="ORF">NDU88_003487</name>
</gene>
<feature type="region of interest" description="Disordered" evidence="1">
    <location>
        <begin position="47"/>
        <end position="66"/>
    </location>
</feature>
<comment type="caution">
    <text evidence="2">The sequence shown here is derived from an EMBL/GenBank/DDBJ whole genome shotgun (WGS) entry which is preliminary data.</text>
</comment>
<keyword evidence="3" id="KW-1185">Reference proteome</keyword>
<accession>A0AAV7WUY9</accession>
<protein>
    <submittedName>
        <fullName evidence="2">Uncharacterized protein</fullName>
    </submittedName>
</protein>